<feature type="domain" description="Type I restriction enzyme R protein N-terminal" evidence="2">
    <location>
        <begin position="24"/>
        <end position="124"/>
    </location>
</feature>
<evidence type="ECO:0000259" key="2">
    <source>
        <dbReference type="Pfam" id="PF13588"/>
    </source>
</evidence>
<evidence type="ECO:0000313" key="3">
    <source>
        <dbReference type="EMBL" id="QDV52687.1"/>
    </source>
</evidence>
<dbReference type="AlphaFoldDB" id="A0A518IHY3"/>
<dbReference type="InterPro" id="IPR017035">
    <property type="entry name" value="UCP035009_HsdR_All3000-type"/>
</dbReference>
<feature type="region of interest" description="Disordered" evidence="1">
    <location>
        <begin position="234"/>
        <end position="267"/>
    </location>
</feature>
<dbReference type="KEGG" id="gfm:Enr17x_47530"/>
<dbReference type="OrthoDB" id="9148007at2"/>
<organism evidence="3 4">
    <name type="scientific">Gimesia fumaroli</name>
    <dbReference type="NCBI Taxonomy" id="2527976"/>
    <lineage>
        <taxon>Bacteria</taxon>
        <taxon>Pseudomonadati</taxon>
        <taxon>Planctomycetota</taxon>
        <taxon>Planctomycetia</taxon>
        <taxon>Planctomycetales</taxon>
        <taxon>Planctomycetaceae</taxon>
        <taxon>Gimesia</taxon>
    </lineage>
</organism>
<accession>A0A518IHY3</accession>
<dbReference type="RefSeq" id="WP_145311978.1">
    <property type="nucleotide sequence ID" value="NZ_CP037452.1"/>
</dbReference>
<evidence type="ECO:0000313" key="4">
    <source>
        <dbReference type="Proteomes" id="UP000318313"/>
    </source>
</evidence>
<dbReference type="Pfam" id="PF13588">
    <property type="entry name" value="HSDR_N_2"/>
    <property type="match status" value="1"/>
</dbReference>
<sequence length="375" mass="42552">MDLIDRTKDIASRIPKQMEYTQTEEATKNAFIMPFISALGYDVFNPLEVIPEFTSDHGTKKGEKVDYAIKKDDKIIILVECKWSGADLDKVHASQLYRYFSVTSARFAILTNGIEYQFYSDIDEPNKMDSKPFFVFNMLHFEDHQINELKKFTKSAFSLEDILTTASTLKYAGAIKKILDEELKSPSEEFVRFFASQVYDGRLTQPVVEQFTKIVKDARTQFINERINERLKTALSANQSGSSSEGVADTEEADEDTSPRDGIETTQDELDGFNVVKAILREVVDVSRVKMRDTKSYCGILLDDNNRKPICRLRFNTSQKYLGLFSNKNEDKVEIDNVDGIFKFADRVKAVIGEYEGNGKPETSELPTGDEVGNG</sequence>
<dbReference type="InterPro" id="IPR029464">
    <property type="entry name" value="HSDR_N"/>
</dbReference>
<dbReference type="PIRSF" id="PIRSF035009">
    <property type="entry name" value="UCP035009_HSDR_N"/>
    <property type="match status" value="1"/>
</dbReference>
<gene>
    <name evidence="3" type="ORF">Enr17x_47530</name>
</gene>
<keyword evidence="4" id="KW-1185">Reference proteome</keyword>
<evidence type="ECO:0000256" key="1">
    <source>
        <dbReference type="SAM" id="MobiDB-lite"/>
    </source>
</evidence>
<dbReference type="EMBL" id="CP037452">
    <property type="protein sequence ID" value="QDV52687.1"/>
    <property type="molecule type" value="Genomic_DNA"/>
</dbReference>
<dbReference type="Proteomes" id="UP000318313">
    <property type="component" value="Chromosome"/>
</dbReference>
<feature type="compositionally biased region" description="Polar residues" evidence="1">
    <location>
        <begin position="235"/>
        <end position="245"/>
    </location>
</feature>
<protein>
    <recommendedName>
        <fullName evidence="2">Type I restriction enzyme R protein N-terminal domain-containing protein</fullName>
    </recommendedName>
</protein>
<name>A0A518IHY3_9PLAN</name>
<proteinExistence type="predicted"/>
<feature type="region of interest" description="Disordered" evidence="1">
    <location>
        <begin position="356"/>
        <end position="375"/>
    </location>
</feature>
<reference evidence="3 4" key="1">
    <citation type="submission" date="2019-03" db="EMBL/GenBank/DDBJ databases">
        <title>Deep-cultivation of Planctomycetes and their phenomic and genomic characterization uncovers novel biology.</title>
        <authorList>
            <person name="Wiegand S."/>
            <person name="Jogler M."/>
            <person name="Boedeker C."/>
            <person name="Pinto D."/>
            <person name="Vollmers J."/>
            <person name="Rivas-Marin E."/>
            <person name="Kohn T."/>
            <person name="Peeters S.H."/>
            <person name="Heuer A."/>
            <person name="Rast P."/>
            <person name="Oberbeckmann S."/>
            <person name="Bunk B."/>
            <person name="Jeske O."/>
            <person name="Meyerdierks A."/>
            <person name="Storesund J.E."/>
            <person name="Kallscheuer N."/>
            <person name="Luecker S."/>
            <person name="Lage O.M."/>
            <person name="Pohl T."/>
            <person name="Merkel B.J."/>
            <person name="Hornburger P."/>
            <person name="Mueller R.-W."/>
            <person name="Bruemmer F."/>
            <person name="Labrenz M."/>
            <person name="Spormann A.M."/>
            <person name="Op den Camp H."/>
            <person name="Overmann J."/>
            <person name="Amann R."/>
            <person name="Jetten M.S.M."/>
            <person name="Mascher T."/>
            <person name="Medema M.H."/>
            <person name="Devos D.P."/>
            <person name="Kaster A.-K."/>
            <person name="Ovreas L."/>
            <person name="Rohde M."/>
            <person name="Galperin M.Y."/>
            <person name="Jogler C."/>
        </authorList>
    </citation>
    <scope>NUCLEOTIDE SEQUENCE [LARGE SCALE GENOMIC DNA]</scope>
    <source>
        <strain evidence="3 4">Enr17</strain>
    </source>
</reference>